<dbReference type="KEGG" id="cps:CPS_1063"/>
<reference evidence="1" key="1">
    <citation type="journal article" date="2005" name="Proc. Natl. Acad. Sci. U.S.A.">
        <title>The psychrophilic lifestyle as revealed by the genome sequence of Colwellia psychrerythraea 34H through genomic and proteomic analyses.</title>
        <authorList>
            <person name="Methe B.A."/>
            <person name="Nelson K.E."/>
            <person name="Deming J.W."/>
            <person name="Momen B."/>
            <person name="Melamud E."/>
            <person name="Zhang X."/>
            <person name="Moult J."/>
            <person name="Madupu R."/>
            <person name="Nelson W.C."/>
            <person name="Dodson R.J."/>
            <person name="Brinkac L.M."/>
            <person name="Daugherty S.C."/>
            <person name="Durkin A.S."/>
            <person name="DeBoy R.T."/>
            <person name="Kolonay J.F."/>
            <person name="Sullivan S.A."/>
            <person name="Zhou L."/>
            <person name="Davidsen T.M."/>
            <person name="Wu M."/>
            <person name="Huston A.L."/>
            <person name="Lewis M."/>
            <person name="Weaver B."/>
            <person name="Weidman J.F."/>
            <person name="Khouri H."/>
            <person name="Utterback T.R."/>
            <person name="Feldblyum T.V."/>
            <person name="Fraser C.M."/>
        </authorList>
    </citation>
    <scope>NUCLEOTIDE SEQUENCE [LARGE SCALE GENOMIC DNA]</scope>
    <source>
        <strain evidence="1">34H</strain>
    </source>
</reference>
<sequence>MPMLKQLFGITYLQVAQAVTLSMEKKYYVLNCFK</sequence>
<accession>Q487F8</accession>
<dbReference type="EMBL" id="CP000083">
    <property type="protein sequence ID" value="AAZ24476.1"/>
    <property type="molecule type" value="Genomic_DNA"/>
</dbReference>
<dbReference type="Proteomes" id="UP000000547">
    <property type="component" value="Chromosome"/>
</dbReference>
<protein>
    <submittedName>
        <fullName evidence="1">Uncharacterized protein</fullName>
    </submittedName>
</protein>
<dbReference type="AlphaFoldDB" id="Q487F8"/>
<organism evidence="1 2">
    <name type="scientific">Colwellia psychrerythraea (strain 34H / ATCC BAA-681)</name>
    <name type="common">Vibrio psychroerythus</name>
    <dbReference type="NCBI Taxonomy" id="167879"/>
    <lineage>
        <taxon>Bacteria</taxon>
        <taxon>Pseudomonadati</taxon>
        <taxon>Pseudomonadota</taxon>
        <taxon>Gammaproteobacteria</taxon>
        <taxon>Alteromonadales</taxon>
        <taxon>Colwelliaceae</taxon>
        <taxon>Colwellia</taxon>
    </lineage>
</organism>
<dbReference type="HOGENOM" id="CLU_3373150_0_0_6"/>
<evidence type="ECO:0000313" key="2">
    <source>
        <dbReference type="Proteomes" id="UP000000547"/>
    </source>
</evidence>
<evidence type="ECO:0000313" key="1">
    <source>
        <dbReference type="EMBL" id="AAZ24476.1"/>
    </source>
</evidence>
<gene>
    <name evidence="1" type="ordered locus">CPS_1063</name>
</gene>
<name>Q487F8_COLP3</name>
<proteinExistence type="predicted"/>